<dbReference type="SUPFAM" id="SSF69318">
    <property type="entry name" value="Integrin alpha N-terminal domain"/>
    <property type="match status" value="1"/>
</dbReference>
<proteinExistence type="predicted"/>
<protein>
    <recommendedName>
        <fullName evidence="4">VCBS repeat-containing protein</fullName>
    </recommendedName>
</protein>
<evidence type="ECO:0000313" key="3">
    <source>
        <dbReference type="Proteomes" id="UP000001357"/>
    </source>
</evidence>
<dbReference type="EMBL" id="CH991570">
    <property type="protein sequence ID" value="EDQ85802.1"/>
    <property type="molecule type" value="Genomic_DNA"/>
</dbReference>
<evidence type="ECO:0000256" key="1">
    <source>
        <dbReference type="ARBA" id="ARBA00022729"/>
    </source>
</evidence>
<reference evidence="2 3" key="1">
    <citation type="journal article" date="2008" name="Nature">
        <title>The genome of the choanoflagellate Monosiga brevicollis and the origin of metazoans.</title>
        <authorList>
            <consortium name="JGI Sequencing"/>
            <person name="King N."/>
            <person name="Westbrook M.J."/>
            <person name="Young S.L."/>
            <person name="Kuo A."/>
            <person name="Abedin M."/>
            <person name="Chapman J."/>
            <person name="Fairclough S."/>
            <person name="Hellsten U."/>
            <person name="Isogai Y."/>
            <person name="Letunic I."/>
            <person name="Marr M."/>
            <person name="Pincus D."/>
            <person name="Putnam N."/>
            <person name="Rokas A."/>
            <person name="Wright K.J."/>
            <person name="Zuzow R."/>
            <person name="Dirks W."/>
            <person name="Good M."/>
            <person name="Goodstein D."/>
            <person name="Lemons D."/>
            <person name="Li W."/>
            <person name="Lyons J.B."/>
            <person name="Morris A."/>
            <person name="Nichols S."/>
            <person name="Richter D.J."/>
            <person name="Salamov A."/>
            <person name="Bork P."/>
            <person name="Lim W.A."/>
            <person name="Manning G."/>
            <person name="Miller W.T."/>
            <person name="McGinnis W."/>
            <person name="Shapiro H."/>
            <person name="Tjian R."/>
            <person name="Grigoriev I.V."/>
            <person name="Rokhsar D."/>
        </authorList>
    </citation>
    <scope>NUCLEOTIDE SEQUENCE [LARGE SCALE GENOMIC DNA]</scope>
    <source>
        <strain evidence="3">MX1 / ATCC 50154</strain>
    </source>
</reference>
<sequence length="406" mass="43688">MDDEGSIHILAGQATEGGAATKILVNGIDIMARLSDLETRLDALQNQRFVVAAPRPLLESATRRILSLEVTRLFAGRDVWSVLMACPETGEFLDLVLESDMTTRNLVVLSNTSLGAAYIRSADLDGDGDLDVLTASRLDDTVAWFEQDPVNRTFERHIITTSAEFVVSAEPVDLDGDGDLDVVSASVHDNTIAWYRNDIDSGQGFSAGLIVSNTAGGPWAVQAADLDGDGDQDLISANFYNGTVSWYTNHRLGTSTPPSFSSHILGDGAYGAISALVGDLDSDGLPDIVVGCAYTRYILWYRNLGQGTFDMAQRIPTAAFGTNAVRAWDVDNDGDLDLLGASTYGDQLSWYRNLGNGTFTEVVIDAAADGVRDVMAADLDGDGVLELVAALREGQQLLYYNVERWA</sequence>
<name>A9V9I7_MONBE</name>
<evidence type="ECO:0000313" key="2">
    <source>
        <dbReference type="EMBL" id="EDQ85802.1"/>
    </source>
</evidence>
<organism evidence="2 3">
    <name type="scientific">Monosiga brevicollis</name>
    <name type="common">Choanoflagellate</name>
    <dbReference type="NCBI Taxonomy" id="81824"/>
    <lineage>
        <taxon>Eukaryota</taxon>
        <taxon>Choanoflagellata</taxon>
        <taxon>Craspedida</taxon>
        <taxon>Salpingoecidae</taxon>
        <taxon>Monosiga</taxon>
    </lineage>
</organism>
<dbReference type="Proteomes" id="UP000001357">
    <property type="component" value="Unassembled WGS sequence"/>
</dbReference>
<dbReference type="AlphaFoldDB" id="A9V9I7"/>
<dbReference type="InParanoid" id="A9V9I7"/>
<evidence type="ECO:0008006" key="4">
    <source>
        <dbReference type="Google" id="ProtNLM"/>
    </source>
</evidence>
<keyword evidence="1" id="KW-0732">Signal</keyword>
<dbReference type="RefSeq" id="XP_001749281.1">
    <property type="nucleotide sequence ID" value="XM_001749229.1"/>
</dbReference>
<dbReference type="InterPro" id="IPR028994">
    <property type="entry name" value="Integrin_alpha_N"/>
</dbReference>
<keyword evidence="3" id="KW-1185">Reference proteome</keyword>
<dbReference type="KEGG" id="mbr:MONBRDRAFT_28819"/>
<dbReference type="PANTHER" id="PTHR44103:SF1">
    <property type="entry name" value="PROPROTEIN CONVERTASE P"/>
    <property type="match status" value="1"/>
</dbReference>
<gene>
    <name evidence="2" type="ORF">MONBRDRAFT_28819</name>
</gene>
<dbReference type="Gene3D" id="2.130.10.130">
    <property type="entry name" value="Integrin alpha, N-terminal"/>
    <property type="match status" value="1"/>
</dbReference>
<dbReference type="PANTHER" id="PTHR44103">
    <property type="entry name" value="PROPROTEIN CONVERTASE P"/>
    <property type="match status" value="1"/>
</dbReference>
<dbReference type="Pfam" id="PF13517">
    <property type="entry name" value="FG-GAP_3"/>
    <property type="match status" value="3"/>
</dbReference>
<accession>A9V9I7</accession>
<dbReference type="InterPro" id="IPR013517">
    <property type="entry name" value="FG-GAP"/>
</dbReference>
<dbReference type="GeneID" id="5894637"/>